<dbReference type="SUPFAM" id="SSF52540">
    <property type="entry name" value="P-loop containing nucleoside triphosphate hydrolases"/>
    <property type="match status" value="1"/>
</dbReference>
<dbReference type="InterPro" id="IPR027417">
    <property type="entry name" value="P-loop_NTPase"/>
</dbReference>
<dbReference type="PRINTS" id="PR01716">
    <property type="entry name" value="DEATHASSOCP3"/>
</dbReference>
<name>A0ABP1QID1_9HEXA</name>
<dbReference type="InterPro" id="IPR008092">
    <property type="entry name" value="Ribosomal_mS29_met"/>
</dbReference>
<evidence type="ECO:0000256" key="7">
    <source>
        <dbReference type="ARBA" id="ARBA00035140"/>
    </source>
</evidence>
<dbReference type="InterPro" id="IPR019368">
    <property type="entry name" value="Ribosomal_mS29"/>
</dbReference>
<dbReference type="Pfam" id="PF10236">
    <property type="entry name" value="DAP3"/>
    <property type="match status" value="1"/>
</dbReference>
<dbReference type="PANTHER" id="PTHR12810">
    <property type="entry name" value="MITOCHONDRIAL 28S RIBOSOMAL PROTEIN S29"/>
    <property type="match status" value="1"/>
</dbReference>
<accession>A0ABP1QID1</accession>
<sequence length="401" mass="46600">MFRNFHFRAVKTFARPLNSKKSLKSENKLFCSSASVTSNSQESSGFFKASETNPVHLNEKHLGRFYSIDNDIYQKLYVQYHGFPLEYREQCKVFREQCVLVRKPYLDLKRCVDAMDLKKPVVRFVLHGADGSGKSMILGSMAHYGYTKEFILIHIPWIPLWTRYCKEIVPSTTREGFHDHTINAVQFLTNFKTQNAELLQKLNLVTSKEYQWSKREVTEQGSNLLAIVEHGISRPVHATECMYTLFKELKAQSSEEKCKTMVLADGVNGLFYDCKWIKGADRKMVPPSNLTAYEAMKDLFKTDWKGGVVIVTVDRIALDLEFRESTLPRYLLKKEGWELFDPFVPIEVTNYTAQEIQTTIDYYLERKWLQHPAASTEEGRLELEYLSTRNPRTLMELCNSR</sequence>
<comment type="similarity">
    <text evidence="2">Belongs to the mitochondrion-specific ribosomal protein mS29 family.</text>
</comment>
<evidence type="ECO:0000313" key="8">
    <source>
        <dbReference type="EMBL" id="CAL8100795.1"/>
    </source>
</evidence>
<evidence type="ECO:0000256" key="1">
    <source>
        <dbReference type="ARBA" id="ARBA00004173"/>
    </source>
</evidence>
<evidence type="ECO:0000256" key="5">
    <source>
        <dbReference type="ARBA" id="ARBA00023128"/>
    </source>
</evidence>
<keyword evidence="3" id="KW-0809">Transit peptide</keyword>
<evidence type="ECO:0000313" key="9">
    <source>
        <dbReference type="Proteomes" id="UP001642540"/>
    </source>
</evidence>
<dbReference type="Proteomes" id="UP001642540">
    <property type="component" value="Unassembled WGS sequence"/>
</dbReference>
<reference evidence="8 9" key="1">
    <citation type="submission" date="2024-08" db="EMBL/GenBank/DDBJ databases">
        <authorList>
            <person name="Cucini C."/>
            <person name="Frati F."/>
        </authorList>
    </citation>
    <scope>NUCLEOTIDE SEQUENCE [LARGE SCALE GENOMIC DNA]</scope>
</reference>
<dbReference type="EMBL" id="CAXLJM020000033">
    <property type="protein sequence ID" value="CAL8100795.1"/>
    <property type="molecule type" value="Genomic_DNA"/>
</dbReference>
<proteinExistence type="inferred from homology"/>
<evidence type="ECO:0000256" key="4">
    <source>
        <dbReference type="ARBA" id="ARBA00022980"/>
    </source>
</evidence>
<comment type="subcellular location">
    <subcellularLocation>
        <location evidence="1">Mitochondrion</location>
    </subcellularLocation>
</comment>
<evidence type="ECO:0000256" key="2">
    <source>
        <dbReference type="ARBA" id="ARBA00009863"/>
    </source>
</evidence>
<comment type="caution">
    <text evidence="8">The sequence shown here is derived from an EMBL/GenBank/DDBJ whole genome shotgun (WGS) entry which is preliminary data.</text>
</comment>
<keyword evidence="9" id="KW-1185">Reference proteome</keyword>
<dbReference type="PANTHER" id="PTHR12810:SF0">
    <property type="entry name" value="SMALL RIBOSOMAL SUBUNIT PROTEIN MS29"/>
    <property type="match status" value="1"/>
</dbReference>
<organism evidence="8 9">
    <name type="scientific">Orchesella dallaii</name>
    <dbReference type="NCBI Taxonomy" id="48710"/>
    <lineage>
        <taxon>Eukaryota</taxon>
        <taxon>Metazoa</taxon>
        <taxon>Ecdysozoa</taxon>
        <taxon>Arthropoda</taxon>
        <taxon>Hexapoda</taxon>
        <taxon>Collembola</taxon>
        <taxon>Entomobryomorpha</taxon>
        <taxon>Entomobryoidea</taxon>
        <taxon>Orchesellidae</taxon>
        <taxon>Orchesellinae</taxon>
        <taxon>Orchesella</taxon>
    </lineage>
</organism>
<protein>
    <recommendedName>
        <fullName evidence="7">Small ribosomal subunit protein mS29</fullName>
    </recommendedName>
</protein>
<keyword evidence="6" id="KW-0687">Ribonucleoprotein</keyword>
<keyword evidence="5" id="KW-0496">Mitochondrion</keyword>
<evidence type="ECO:0000256" key="6">
    <source>
        <dbReference type="ARBA" id="ARBA00023274"/>
    </source>
</evidence>
<evidence type="ECO:0000256" key="3">
    <source>
        <dbReference type="ARBA" id="ARBA00022946"/>
    </source>
</evidence>
<gene>
    <name evidence="8" type="ORF">ODALV1_LOCUS10638</name>
</gene>
<keyword evidence="4" id="KW-0689">Ribosomal protein</keyword>